<evidence type="ECO:0000313" key="2">
    <source>
        <dbReference type="Proteomes" id="UP001243989"/>
    </source>
</evidence>
<reference evidence="1" key="1">
    <citation type="submission" date="2021-06" db="EMBL/GenBank/DDBJ databases">
        <title>Comparative genomics, transcriptomics and evolutionary studies reveal genomic signatures of adaptation to plant cell wall in hemibiotrophic fungi.</title>
        <authorList>
            <consortium name="DOE Joint Genome Institute"/>
            <person name="Baroncelli R."/>
            <person name="Diaz J.F."/>
            <person name="Benocci T."/>
            <person name="Peng M."/>
            <person name="Battaglia E."/>
            <person name="Haridas S."/>
            <person name="Andreopoulos W."/>
            <person name="Labutti K."/>
            <person name="Pangilinan J."/>
            <person name="Floch G.L."/>
            <person name="Makela M.R."/>
            <person name="Henrissat B."/>
            <person name="Grigoriev I.V."/>
            <person name="Crouch J.A."/>
            <person name="De Vries R.P."/>
            <person name="Sukno S.A."/>
            <person name="Thon M.R."/>
        </authorList>
    </citation>
    <scope>NUCLEOTIDE SEQUENCE</scope>
    <source>
        <strain evidence="1">CBS 102054</strain>
    </source>
</reference>
<evidence type="ECO:0000313" key="1">
    <source>
        <dbReference type="EMBL" id="KAK1640513.1"/>
    </source>
</evidence>
<comment type="caution">
    <text evidence="1">The sequence shown here is derived from an EMBL/GenBank/DDBJ whole genome shotgun (WGS) entry which is preliminary data.</text>
</comment>
<dbReference type="GeneID" id="85466946"/>
<protein>
    <submittedName>
        <fullName evidence="1">Uncharacterized protein</fullName>
    </submittedName>
</protein>
<dbReference type="EMBL" id="JAHMHQ010000004">
    <property type="protein sequence ID" value="KAK1640513.1"/>
    <property type="molecule type" value="Genomic_DNA"/>
</dbReference>
<sequence>MNETKKYHSKHHMCGDASPVRASNIGRWSPGTRVPCNTDLPLSNSPSVIIAYSSALFYLTFDLYMRTYPSYPLGARGTILSSKRFCILLLAVKVPVVRKGGEGEARVGAVACLVYLIPRMLLCTAPTNSETSMLSLYPIFVTVPYSLLYYRPSHWMI</sequence>
<gene>
    <name evidence="1" type="ORF">BDP81DRAFT_164598</name>
</gene>
<keyword evidence="2" id="KW-1185">Reference proteome</keyword>
<dbReference type="AlphaFoldDB" id="A0AAI9ZYG5"/>
<accession>A0AAI9ZYG5</accession>
<name>A0AAI9ZYG5_9PEZI</name>
<organism evidence="1 2">
    <name type="scientific">Colletotrichum phormii</name>
    <dbReference type="NCBI Taxonomy" id="359342"/>
    <lineage>
        <taxon>Eukaryota</taxon>
        <taxon>Fungi</taxon>
        <taxon>Dikarya</taxon>
        <taxon>Ascomycota</taxon>
        <taxon>Pezizomycotina</taxon>
        <taxon>Sordariomycetes</taxon>
        <taxon>Hypocreomycetidae</taxon>
        <taxon>Glomerellales</taxon>
        <taxon>Glomerellaceae</taxon>
        <taxon>Colletotrichum</taxon>
        <taxon>Colletotrichum acutatum species complex</taxon>
    </lineage>
</organism>
<dbReference type="RefSeq" id="XP_060449120.1">
    <property type="nucleotide sequence ID" value="XM_060582084.1"/>
</dbReference>
<proteinExistence type="predicted"/>
<dbReference type="Proteomes" id="UP001243989">
    <property type="component" value="Unassembled WGS sequence"/>
</dbReference>